<dbReference type="EMBL" id="CP009416">
    <property type="protein sequence ID" value="AJD89718.1"/>
    <property type="molecule type" value="Genomic_DNA"/>
</dbReference>
<feature type="transmembrane region" description="Helical" evidence="3">
    <location>
        <begin position="37"/>
        <end position="52"/>
    </location>
</feature>
<feature type="domain" description="Calcineurin-like phosphoesterase" evidence="4">
    <location>
        <begin position="77"/>
        <end position="239"/>
    </location>
</feature>
<protein>
    <recommendedName>
        <fullName evidence="4">Calcineurin-like phosphoesterase domain-containing protein</fullName>
    </recommendedName>
</protein>
<dbReference type="PANTHER" id="PTHR31302:SF31">
    <property type="entry name" value="PHOSPHODIESTERASE YAEI"/>
    <property type="match status" value="1"/>
</dbReference>
<dbReference type="GO" id="GO:0016020">
    <property type="term" value="C:membrane"/>
    <property type="evidence" value="ECO:0007669"/>
    <property type="project" value="GOC"/>
</dbReference>
<reference evidence="5 6" key="1">
    <citation type="submission" date="2014-08" db="EMBL/GenBank/DDBJ databases">
        <title>Complete genome of a marine bacteria Jeotgalibacillus malaysiensis.</title>
        <authorList>
            <person name="Yaakop A.S."/>
            <person name="Chan K.-G."/>
            <person name="Goh K.M."/>
        </authorList>
    </citation>
    <scope>NUCLEOTIDE SEQUENCE [LARGE SCALE GENOMIC DNA]</scope>
    <source>
        <strain evidence="5 6">D5</strain>
    </source>
</reference>
<name>A0A0B5AMD6_9BACL</name>
<evidence type="ECO:0000256" key="2">
    <source>
        <dbReference type="ARBA" id="ARBA00022801"/>
    </source>
</evidence>
<dbReference type="Gene3D" id="3.60.21.10">
    <property type="match status" value="1"/>
</dbReference>
<accession>A0A0B5AMD6</accession>
<keyword evidence="3" id="KW-1133">Transmembrane helix</keyword>
<dbReference type="HOGENOM" id="CLU_025443_1_0_9"/>
<keyword evidence="2" id="KW-0378">Hydrolase</keyword>
<proteinExistence type="predicted"/>
<dbReference type="GO" id="GO:0046872">
    <property type="term" value="F:metal ion binding"/>
    <property type="evidence" value="ECO:0007669"/>
    <property type="project" value="UniProtKB-KW"/>
</dbReference>
<gene>
    <name evidence="5" type="ORF">JMA_04010</name>
</gene>
<dbReference type="Proteomes" id="UP000031449">
    <property type="component" value="Chromosome"/>
</dbReference>
<dbReference type="GO" id="GO:0009245">
    <property type="term" value="P:lipid A biosynthetic process"/>
    <property type="evidence" value="ECO:0007669"/>
    <property type="project" value="TreeGrafter"/>
</dbReference>
<evidence type="ECO:0000256" key="1">
    <source>
        <dbReference type="ARBA" id="ARBA00022723"/>
    </source>
</evidence>
<dbReference type="BioCyc" id="JESP1508404:G14D9-9618-MONOMER"/>
<dbReference type="GO" id="GO:0008758">
    <property type="term" value="F:UDP-2,3-diacylglucosamine hydrolase activity"/>
    <property type="evidence" value="ECO:0007669"/>
    <property type="project" value="TreeGrafter"/>
</dbReference>
<keyword evidence="3" id="KW-0472">Membrane</keyword>
<keyword evidence="6" id="KW-1185">Reference proteome</keyword>
<keyword evidence="1" id="KW-0479">Metal-binding</keyword>
<organism evidence="5 6">
    <name type="scientific">Jeotgalibacillus malaysiensis</name>
    <dbReference type="NCBI Taxonomy" id="1508404"/>
    <lineage>
        <taxon>Bacteria</taxon>
        <taxon>Bacillati</taxon>
        <taxon>Bacillota</taxon>
        <taxon>Bacilli</taxon>
        <taxon>Bacillales</taxon>
        <taxon>Caryophanaceae</taxon>
        <taxon>Jeotgalibacillus</taxon>
    </lineage>
</organism>
<dbReference type="InterPro" id="IPR029052">
    <property type="entry name" value="Metallo-depent_PP-like"/>
</dbReference>
<dbReference type="AlphaFoldDB" id="A0A0B5AMD6"/>
<dbReference type="Pfam" id="PF00149">
    <property type="entry name" value="Metallophos"/>
    <property type="match status" value="1"/>
</dbReference>
<evidence type="ECO:0000313" key="5">
    <source>
        <dbReference type="EMBL" id="AJD89718.1"/>
    </source>
</evidence>
<keyword evidence="3" id="KW-0812">Transmembrane</keyword>
<dbReference type="PANTHER" id="PTHR31302">
    <property type="entry name" value="TRANSMEMBRANE PROTEIN WITH METALLOPHOSPHOESTERASE DOMAIN-RELATED"/>
    <property type="match status" value="1"/>
</dbReference>
<dbReference type="KEGG" id="jeo:JMA_04010"/>
<dbReference type="STRING" id="1508404.JMA_04010"/>
<dbReference type="InterPro" id="IPR004843">
    <property type="entry name" value="Calcineurin-like_PHP"/>
</dbReference>
<evidence type="ECO:0000256" key="3">
    <source>
        <dbReference type="SAM" id="Phobius"/>
    </source>
</evidence>
<evidence type="ECO:0000313" key="6">
    <source>
        <dbReference type="Proteomes" id="UP000031449"/>
    </source>
</evidence>
<sequence length="302" mass="34449">MDSFFVYSEVNEAYTFIICIHHYSLFHLEDYMKRKKWLLLLIVIPFLIFYLYDQNNTLTKSSYTVRSDKIPDSFDDFKVVHLSDLHNKSFGQNQQKLVDKVKESEPDIIVITGDIIDERRYDEEPALTLAEEMVQLAPVYYVSGNHEMRSGKYDGLIDIGINVLTNETTLISNNDASIQLAVIEDPSPSNAITVENNLQQTFKEAENSQFTLLLAHRPEWFSLYREYQPDLILSGHAHGGQIRLPLIGGLVAPNQGLFPEYTSGIHEVDGSSLIVSRGLGNSLFPFRVFNRPEIVEVVLKTN</sequence>
<dbReference type="InterPro" id="IPR051158">
    <property type="entry name" value="Metallophosphoesterase_sf"/>
</dbReference>
<evidence type="ECO:0000259" key="4">
    <source>
        <dbReference type="Pfam" id="PF00149"/>
    </source>
</evidence>
<dbReference type="CDD" id="cd07385">
    <property type="entry name" value="MPP_YkuE_C"/>
    <property type="match status" value="1"/>
</dbReference>
<dbReference type="SUPFAM" id="SSF56300">
    <property type="entry name" value="Metallo-dependent phosphatases"/>
    <property type="match status" value="1"/>
</dbReference>